<dbReference type="SMART" id="SM00052">
    <property type="entry name" value="EAL"/>
    <property type="match status" value="1"/>
</dbReference>
<evidence type="ECO:0000313" key="5">
    <source>
        <dbReference type="EMBL" id="WDD98405.1"/>
    </source>
</evidence>
<dbReference type="InterPro" id="IPR001633">
    <property type="entry name" value="EAL_dom"/>
</dbReference>
<sequence length="712" mass="79257">MSHPRKGLIFSKAILVYCLLALTFPVQAAASVYPSPLALFLGCAGFIAGLALAVMFFLFANKELGLGKWYYPGLLLVNTLALLYLVIHFDSEPDQLYLVLLVSALLINLIFFIGSKQAFPPGDSEAKSFSKFSVILVACADLGYCAVLFTLPLAWSVYGWLFIGGLIQVLSASLAGLAAAGQVNSKRFFALFVPQWLLTCAFVVLLYLWLTSMVPLSWLLASILVSFTLVLLNTSLVLTGLLNEGREEKSGDTKISSEDLFSYTHDPATNLPSYQQALKQFERVLKQGGNQRFAAIVFKPVNFQQVNSVLGHHNSDLLLLQLAYCIQQKVVENTALVNFDASHQPIRLARLQGLNFLVVVELAHSPHPEKIIIKDLCQQLSDAVPDAMSFKSFSLNFELAFGVAFAQGHEAGAAELIAFAGDALLDAEQHQQNLSYFDNSTTLYTEQQLLKMERLKQDLMEENLRWYLQPQIALGDKSIKGFELMVHWYCETEVAQELHEFIDIAEQSGEIHLLMKNMILQAFRVLAQLQQLGIYRPLSLNIPSKDLLESELVDFIELQSGIFAIEPEYLVIELTEEVMLSASTRTKAIIDQLKVLDIGIAIDQFSGSYESLRYLRKMAINQVKIDCSRLDGQEENRADKAIINALINLTRSMGLPMIGIGIATQEVEKMFVAMGGEVAQGKVINRGVVPDELAIWLKRWYSQYPQAKEGKS</sequence>
<keyword evidence="1" id="KW-0812">Transmembrane</keyword>
<feature type="transmembrane region" description="Helical" evidence="1">
    <location>
        <begin position="216"/>
        <end position="242"/>
    </location>
</feature>
<dbReference type="InterPro" id="IPR050706">
    <property type="entry name" value="Cyclic-di-GMP_PDE-like"/>
</dbReference>
<feature type="transmembrane region" description="Helical" evidence="1">
    <location>
        <begin position="69"/>
        <end position="89"/>
    </location>
</feature>
<dbReference type="PANTHER" id="PTHR33121:SF79">
    <property type="entry name" value="CYCLIC DI-GMP PHOSPHODIESTERASE PDED-RELATED"/>
    <property type="match status" value="1"/>
</dbReference>
<evidence type="ECO:0000313" key="6">
    <source>
        <dbReference type="Proteomes" id="UP000032568"/>
    </source>
</evidence>
<feature type="transmembrane region" description="Helical" evidence="1">
    <location>
        <begin position="38"/>
        <end position="60"/>
    </location>
</feature>
<dbReference type="SUPFAM" id="SSF141868">
    <property type="entry name" value="EAL domain-like"/>
    <property type="match status" value="1"/>
</dbReference>
<dbReference type="AlphaFoldDB" id="A0AAE9YNQ4"/>
<feature type="domain" description="GGDEF" evidence="4">
    <location>
        <begin position="291"/>
        <end position="439"/>
    </location>
</feature>
<keyword evidence="2" id="KW-0732">Signal</keyword>
<feature type="signal peptide" evidence="2">
    <location>
        <begin position="1"/>
        <end position="28"/>
    </location>
</feature>
<dbReference type="PROSITE" id="PS50887">
    <property type="entry name" value="GGDEF"/>
    <property type="match status" value="1"/>
</dbReference>
<keyword evidence="1" id="KW-0472">Membrane</keyword>
<dbReference type="RefSeq" id="WP_152646837.1">
    <property type="nucleotide sequence ID" value="NZ_CP059735.1"/>
</dbReference>
<dbReference type="GO" id="GO:0071111">
    <property type="term" value="F:cyclic-guanylate-specific phosphodiesterase activity"/>
    <property type="evidence" value="ECO:0007669"/>
    <property type="project" value="InterPro"/>
</dbReference>
<dbReference type="Pfam" id="PF00563">
    <property type="entry name" value="EAL"/>
    <property type="match status" value="1"/>
</dbReference>
<dbReference type="EMBL" id="CP059735">
    <property type="protein sequence ID" value="WDD98405.1"/>
    <property type="molecule type" value="Genomic_DNA"/>
</dbReference>
<organism evidence="5 6">
    <name type="scientific">Thalassomonas actiniarum</name>
    <dbReference type="NCBI Taxonomy" id="485447"/>
    <lineage>
        <taxon>Bacteria</taxon>
        <taxon>Pseudomonadati</taxon>
        <taxon>Pseudomonadota</taxon>
        <taxon>Gammaproteobacteria</taxon>
        <taxon>Alteromonadales</taxon>
        <taxon>Colwelliaceae</taxon>
        <taxon>Thalassomonas</taxon>
    </lineage>
</organism>
<dbReference type="PROSITE" id="PS50883">
    <property type="entry name" value="EAL"/>
    <property type="match status" value="1"/>
</dbReference>
<dbReference type="SMART" id="SM00267">
    <property type="entry name" value="GGDEF"/>
    <property type="match status" value="1"/>
</dbReference>
<dbReference type="InterPro" id="IPR035919">
    <property type="entry name" value="EAL_sf"/>
</dbReference>
<dbReference type="InterPro" id="IPR000160">
    <property type="entry name" value="GGDEF_dom"/>
</dbReference>
<evidence type="ECO:0000256" key="2">
    <source>
        <dbReference type="SAM" id="SignalP"/>
    </source>
</evidence>
<feature type="chain" id="PRO_5041987921" evidence="2">
    <location>
        <begin position="29"/>
        <end position="712"/>
    </location>
</feature>
<dbReference type="Pfam" id="PF00990">
    <property type="entry name" value="GGDEF"/>
    <property type="match status" value="1"/>
</dbReference>
<keyword evidence="1" id="KW-1133">Transmembrane helix</keyword>
<dbReference type="KEGG" id="tact:SG35_024570"/>
<feature type="transmembrane region" description="Helical" evidence="1">
    <location>
        <begin position="188"/>
        <end position="210"/>
    </location>
</feature>
<reference evidence="5 6" key="2">
    <citation type="journal article" date="2022" name="Mar. Drugs">
        <title>Bioassay-Guided Fractionation Leads to the Detection of Cholic Acid Generated by the Rare Thalassomonas sp.</title>
        <authorList>
            <person name="Pheiffer F."/>
            <person name="Schneider Y.K."/>
            <person name="Hansen E.H."/>
            <person name="Andersen J.H."/>
            <person name="Isaksson J."/>
            <person name="Busche T."/>
            <person name="R C."/>
            <person name="Kalinowski J."/>
            <person name="Zyl L.V."/>
            <person name="Trindade M."/>
        </authorList>
    </citation>
    <scope>NUCLEOTIDE SEQUENCE [LARGE SCALE GENOMIC DNA]</scope>
    <source>
        <strain evidence="5 6">A5K-106</strain>
    </source>
</reference>
<reference evidence="5 6" key="1">
    <citation type="journal article" date="2015" name="Genome Announc.">
        <title>Draft Genome Sequences of Marine Isolates of Thalassomonas viridans and Thalassomonas actiniarum.</title>
        <authorList>
            <person name="Olonade I."/>
            <person name="van Zyl L.J."/>
            <person name="Trindade M."/>
        </authorList>
    </citation>
    <scope>NUCLEOTIDE SEQUENCE [LARGE SCALE GENOMIC DNA]</scope>
    <source>
        <strain evidence="5 6">A5K-106</strain>
    </source>
</reference>
<feature type="domain" description="EAL" evidence="3">
    <location>
        <begin position="448"/>
        <end position="701"/>
    </location>
</feature>
<feature type="transmembrane region" description="Helical" evidence="1">
    <location>
        <begin position="95"/>
        <end position="113"/>
    </location>
</feature>
<evidence type="ECO:0000256" key="1">
    <source>
        <dbReference type="SAM" id="Phobius"/>
    </source>
</evidence>
<dbReference type="Gene3D" id="3.20.20.450">
    <property type="entry name" value="EAL domain"/>
    <property type="match status" value="1"/>
</dbReference>
<dbReference type="CDD" id="cd01948">
    <property type="entry name" value="EAL"/>
    <property type="match status" value="1"/>
</dbReference>
<dbReference type="Gene3D" id="3.30.70.270">
    <property type="match status" value="1"/>
</dbReference>
<dbReference type="PANTHER" id="PTHR33121">
    <property type="entry name" value="CYCLIC DI-GMP PHOSPHODIESTERASE PDEF"/>
    <property type="match status" value="1"/>
</dbReference>
<gene>
    <name evidence="5" type="ORF">SG35_024570</name>
</gene>
<keyword evidence="6" id="KW-1185">Reference proteome</keyword>
<dbReference type="SUPFAM" id="SSF55073">
    <property type="entry name" value="Nucleotide cyclase"/>
    <property type="match status" value="1"/>
</dbReference>
<dbReference type="InterPro" id="IPR043128">
    <property type="entry name" value="Rev_trsase/Diguanyl_cyclase"/>
</dbReference>
<proteinExistence type="predicted"/>
<accession>A0AAE9YNQ4</accession>
<protein>
    <submittedName>
        <fullName evidence="5">EAL domain-containing protein</fullName>
    </submittedName>
</protein>
<evidence type="ECO:0000259" key="3">
    <source>
        <dbReference type="PROSITE" id="PS50883"/>
    </source>
</evidence>
<name>A0AAE9YNQ4_9GAMM</name>
<dbReference type="InterPro" id="IPR029787">
    <property type="entry name" value="Nucleotide_cyclase"/>
</dbReference>
<evidence type="ECO:0000259" key="4">
    <source>
        <dbReference type="PROSITE" id="PS50887"/>
    </source>
</evidence>
<feature type="transmembrane region" description="Helical" evidence="1">
    <location>
        <begin position="134"/>
        <end position="155"/>
    </location>
</feature>
<feature type="transmembrane region" description="Helical" evidence="1">
    <location>
        <begin position="161"/>
        <end position="181"/>
    </location>
</feature>
<dbReference type="Proteomes" id="UP000032568">
    <property type="component" value="Chromosome"/>
</dbReference>